<gene>
    <name evidence="3" type="ORF">GKO46_10475</name>
    <name evidence="4" type="ORF">GKO48_11065</name>
</gene>
<dbReference type="Gene3D" id="3.40.50.1820">
    <property type="entry name" value="alpha/beta hydrolase"/>
    <property type="match status" value="1"/>
</dbReference>
<dbReference type="SUPFAM" id="SSF53474">
    <property type="entry name" value="alpha/beta-Hydrolases"/>
    <property type="match status" value="1"/>
</dbReference>
<dbReference type="SUPFAM" id="SSF49785">
    <property type="entry name" value="Galactose-binding domain-like"/>
    <property type="match status" value="1"/>
</dbReference>
<accession>A0AAJ5ZHL8</accession>
<reference evidence="4" key="2">
    <citation type="journal article" date="2023" name="Nat. Commun.">
        <title>Cultivation of marine bacteria of the SAR202 clade.</title>
        <authorList>
            <person name="Lim Y."/>
            <person name="Seo J.H."/>
            <person name="Giovannoni S.J."/>
            <person name="Kang I."/>
            <person name="Cho J.C."/>
        </authorList>
    </citation>
    <scope>NUCLEOTIDE SEQUENCE</scope>
    <source>
        <strain evidence="4">JH1073</strain>
    </source>
</reference>
<evidence type="ECO:0000259" key="2">
    <source>
        <dbReference type="SMART" id="SM00939"/>
    </source>
</evidence>
<organism evidence="4 5">
    <name type="scientific">Candidatus Lucifugimonas marina</name>
    <dbReference type="NCBI Taxonomy" id="3038979"/>
    <lineage>
        <taxon>Bacteria</taxon>
        <taxon>Bacillati</taxon>
        <taxon>Chloroflexota</taxon>
        <taxon>Dehalococcoidia</taxon>
        <taxon>SAR202 cluster</taxon>
        <taxon>Candidatus Lucifugimonadales</taxon>
        <taxon>Candidatus Lucifugimonadaceae</taxon>
        <taxon>Candidatus Lucifugimonas</taxon>
    </lineage>
</organism>
<reference evidence="5 6" key="1">
    <citation type="submission" date="2019-11" db="EMBL/GenBank/DDBJ databases">
        <authorList>
            <person name="Cho J.-C."/>
        </authorList>
    </citation>
    <scope>NUCLEOTIDE SEQUENCE [LARGE SCALE GENOMIC DNA]</scope>
    <source>
        <strain evidence="4 5">JH1073</strain>
        <strain evidence="3 6">JH702</strain>
    </source>
</reference>
<keyword evidence="1 4" id="KW-0378">Hydrolase</keyword>
<dbReference type="Proteomes" id="UP001321249">
    <property type="component" value="Unassembled WGS sequence"/>
</dbReference>
<dbReference type="EMBL" id="CP046147">
    <property type="protein sequence ID" value="WFG40136.1"/>
    <property type="molecule type" value="Genomic_DNA"/>
</dbReference>
<keyword evidence="5" id="KW-1185">Reference proteome</keyword>
<sequence>MTSPYEPLVEPGRLKLDIPVPMRDGVNLSADIWLPDSSQGDGPWPVLLLRTIYDNQEARYMGWTRQFTARGYAVVAQDCRGRGDSGGEWEPYVCEYEDGFDTHEWIGEQEWCDGNIGTFGLSYPGFTQSLPAALRSKYLKAIAPIASQQDNYGHHRVDGVIHHSVALTFLNMLGHSMQSESLKHYDQMEFFRGLPIDTAMEIITPTHPYYKGVVEHEQYDDWWDSYSLRNKYSEMEVPSLFITGWFDSLSHENFKLFNGWSKNARTEDARKKTKLIVGPWSHQVSPWGRVPMGDNGEYQDRTFGKDGLWDIIDMHTHWYDQQLKGIDTGIDDEPPIKLFVMGANEWRYENEWPLARTEWMKFYLHSNGDAADNAGWLSTSTPSFGEESDGFSYDPENPVPSWGAQYQSFDLCGPRDRTEIEQREDVLTFTTESLTADMEVTGPISATIWASSDALDTDFTAALIDVEPASGNAPEKAIILCEGIVRARFRNGTDNPELMKPGEIYEFTIDMWDTSNLFKQGHKIRVEISSSNFPRYNRNLNSGNSIATDTEITTANQTVYHDSTRPSHITLPVIPR</sequence>
<dbReference type="NCBIfam" id="TIGR00976">
    <property type="entry name" value="CocE_NonD"/>
    <property type="match status" value="1"/>
</dbReference>
<protein>
    <submittedName>
        <fullName evidence="4">CocE/NonD family hydrolase</fullName>
    </submittedName>
</protein>
<dbReference type="RefSeq" id="WP_342825901.1">
    <property type="nucleotide sequence ID" value="NZ_CP046146.1"/>
</dbReference>
<evidence type="ECO:0000313" key="6">
    <source>
        <dbReference type="Proteomes" id="UP001321249"/>
    </source>
</evidence>
<dbReference type="InterPro" id="IPR008979">
    <property type="entry name" value="Galactose-bd-like_sf"/>
</dbReference>
<evidence type="ECO:0000313" key="5">
    <source>
        <dbReference type="Proteomes" id="UP001219901"/>
    </source>
</evidence>
<dbReference type="Gene3D" id="1.10.3020.10">
    <property type="entry name" value="alpha-amino acid ester hydrolase ( Helical cap domain)"/>
    <property type="match status" value="1"/>
</dbReference>
<dbReference type="InterPro" id="IPR013736">
    <property type="entry name" value="Xaa-Pro_dipept_C"/>
</dbReference>
<dbReference type="Pfam" id="PF02129">
    <property type="entry name" value="Peptidase_S15"/>
    <property type="match status" value="1"/>
</dbReference>
<dbReference type="AlphaFoldDB" id="A0AAJ5ZHL8"/>
<evidence type="ECO:0000313" key="3">
    <source>
        <dbReference type="EMBL" id="MDG0867488.1"/>
    </source>
</evidence>
<dbReference type="Gene3D" id="2.60.120.260">
    <property type="entry name" value="Galactose-binding domain-like"/>
    <property type="match status" value="1"/>
</dbReference>
<reference evidence="5" key="3">
    <citation type="submission" date="2023-06" db="EMBL/GenBank/DDBJ databases">
        <title>Pangenomics reveal diversification of enzyme families and niche specialization in globally abundant SAR202 bacteria.</title>
        <authorList>
            <person name="Saw J.H.W."/>
        </authorList>
    </citation>
    <scope>NUCLEOTIDE SEQUENCE [LARGE SCALE GENOMIC DNA]</scope>
    <source>
        <strain evidence="5">JH1073</strain>
    </source>
</reference>
<dbReference type="InterPro" id="IPR029058">
    <property type="entry name" value="AB_hydrolase_fold"/>
</dbReference>
<dbReference type="InterPro" id="IPR005674">
    <property type="entry name" value="CocE/Ser_esterase"/>
</dbReference>
<dbReference type="Proteomes" id="UP001219901">
    <property type="component" value="Chromosome"/>
</dbReference>
<dbReference type="EMBL" id="WMBE01000003">
    <property type="protein sequence ID" value="MDG0867488.1"/>
    <property type="molecule type" value="Genomic_DNA"/>
</dbReference>
<feature type="domain" description="Xaa-Pro dipeptidyl-peptidase C-terminal" evidence="2">
    <location>
        <begin position="316"/>
        <end position="570"/>
    </location>
</feature>
<dbReference type="GO" id="GO:0008239">
    <property type="term" value="F:dipeptidyl-peptidase activity"/>
    <property type="evidence" value="ECO:0007669"/>
    <property type="project" value="InterPro"/>
</dbReference>
<dbReference type="InterPro" id="IPR000383">
    <property type="entry name" value="Xaa-Pro-like_dom"/>
</dbReference>
<proteinExistence type="predicted"/>
<dbReference type="SMART" id="SM00939">
    <property type="entry name" value="PepX_C"/>
    <property type="match status" value="1"/>
</dbReference>
<evidence type="ECO:0000313" key="4">
    <source>
        <dbReference type="EMBL" id="WFG40136.1"/>
    </source>
</evidence>
<evidence type="ECO:0000256" key="1">
    <source>
        <dbReference type="ARBA" id="ARBA00022801"/>
    </source>
</evidence>
<name>A0AAJ5ZHL8_9CHLR</name>
<dbReference type="Pfam" id="PF08530">
    <property type="entry name" value="PepX_C"/>
    <property type="match status" value="1"/>
</dbReference>